<keyword evidence="9" id="KW-0413">Isomerase</keyword>
<evidence type="ECO:0000256" key="1">
    <source>
        <dbReference type="ARBA" id="ARBA00000013"/>
    </source>
</evidence>
<evidence type="ECO:0000259" key="10">
    <source>
        <dbReference type="PROSITE" id="PS50888"/>
    </source>
</evidence>
<accession>A0A0D6LBC0</accession>
<reference evidence="12 13" key="1">
    <citation type="submission" date="2013-05" db="EMBL/GenBank/DDBJ databases">
        <title>Draft genome of the parasitic nematode Anyclostoma ceylanicum.</title>
        <authorList>
            <person name="Mitreva M."/>
        </authorList>
    </citation>
    <scope>NUCLEOTIDE SEQUENCE [LARGE SCALE GENOMIC DNA]</scope>
</reference>
<evidence type="ECO:0000256" key="9">
    <source>
        <dbReference type="ARBA" id="ARBA00023235"/>
    </source>
</evidence>
<dbReference type="PROSITE" id="PS51385">
    <property type="entry name" value="YJEF_N"/>
    <property type="match status" value="1"/>
</dbReference>
<dbReference type="InterPro" id="IPR004443">
    <property type="entry name" value="YjeF_N_dom"/>
</dbReference>
<dbReference type="SUPFAM" id="SSF64153">
    <property type="entry name" value="YjeF N-terminal domain-like"/>
    <property type="match status" value="1"/>
</dbReference>
<dbReference type="EMBL" id="KE125781">
    <property type="protein sequence ID" value="EPB67106.1"/>
    <property type="molecule type" value="Genomic_DNA"/>
</dbReference>
<dbReference type="GO" id="GO:0046872">
    <property type="term" value="F:metal ion binding"/>
    <property type="evidence" value="ECO:0007669"/>
    <property type="project" value="UniProtKB-KW"/>
</dbReference>
<evidence type="ECO:0000313" key="13">
    <source>
        <dbReference type="Proteomes" id="UP000054495"/>
    </source>
</evidence>
<keyword evidence="4" id="KW-0479">Metal-binding</keyword>
<sequence length="442" mass="49506">MHTLALARPQLLRRPVLSNLVKLAMSSSVPVVSRKDVTYLRQKEAAKIDEELFSIYGFKVEQLMELAGLACAKAVHAQYSKGKVLVLCGPGNNGGDGFVCARHLQQFGFEPSVVYPKPSKTDLMESLVKQCSGMGKESALLQLYGFLMAVHGLGVVLHYGWDVENGVPSEGPYIRPHGIISLTAPKLCVRDWTGPHFVGYAWIKTDPGPYMSFNYILEIIKFKDETWLTVVKLIEVHDGLRIEKGSRWIIRWIVQLKSGVKGVMQERTRSILSDDEIEPYVRKQRTDGEPRRRLLALNEEEQNIMRTSINSRERKRMHDLNEAMEELRSCLPYSQDASSRKMSKINTLLLACNWYVSMPTFCVPTRPPFLSRIRQLTIRNHDLQKQLAALRGGEQISGPAPPPAAFAIAPAPLAFGIAPAPCVKSFGQHCFCIACLTTVSQQ</sequence>
<protein>
    <recommendedName>
        <fullName evidence="3">NAD(P)H-hydrate epimerase</fullName>
        <ecNumber evidence="3">5.1.99.6</ecNumber>
    </recommendedName>
</protein>
<feature type="domain" description="BHLH" evidence="10">
    <location>
        <begin position="304"/>
        <end position="358"/>
    </location>
</feature>
<dbReference type="InterPro" id="IPR032976">
    <property type="entry name" value="YJEFN_prot_NAXE-like"/>
</dbReference>
<proteinExistence type="predicted"/>
<dbReference type="SMART" id="SM00353">
    <property type="entry name" value="HLH"/>
    <property type="match status" value="1"/>
</dbReference>
<keyword evidence="7" id="KW-0630">Potassium</keyword>
<dbReference type="GO" id="GO:0046983">
    <property type="term" value="F:protein dimerization activity"/>
    <property type="evidence" value="ECO:0007669"/>
    <property type="project" value="InterPro"/>
</dbReference>
<evidence type="ECO:0000256" key="4">
    <source>
        <dbReference type="ARBA" id="ARBA00022723"/>
    </source>
</evidence>
<dbReference type="Gene3D" id="3.40.50.10260">
    <property type="entry name" value="YjeF N-terminal domain"/>
    <property type="match status" value="1"/>
</dbReference>
<organism evidence="12 13">
    <name type="scientific">Ancylostoma ceylanicum</name>
    <dbReference type="NCBI Taxonomy" id="53326"/>
    <lineage>
        <taxon>Eukaryota</taxon>
        <taxon>Metazoa</taxon>
        <taxon>Ecdysozoa</taxon>
        <taxon>Nematoda</taxon>
        <taxon>Chromadorea</taxon>
        <taxon>Rhabditida</taxon>
        <taxon>Rhabditina</taxon>
        <taxon>Rhabditomorpha</taxon>
        <taxon>Strongyloidea</taxon>
        <taxon>Ancylostomatidae</taxon>
        <taxon>Ancylostomatinae</taxon>
        <taxon>Ancylostoma</taxon>
    </lineage>
</organism>
<dbReference type="CDD" id="cd11390">
    <property type="entry name" value="bHLH_TS"/>
    <property type="match status" value="1"/>
</dbReference>
<dbReference type="PANTHER" id="PTHR13232:SF10">
    <property type="entry name" value="NAD(P)H-HYDRATE EPIMERASE"/>
    <property type="match status" value="1"/>
</dbReference>
<keyword evidence="5" id="KW-0547">Nucleotide-binding</keyword>
<evidence type="ECO:0000259" key="11">
    <source>
        <dbReference type="PROSITE" id="PS51385"/>
    </source>
</evidence>
<dbReference type="GO" id="GO:0052856">
    <property type="term" value="F:NAD(P)HX epimerase activity"/>
    <property type="evidence" value="ECO:0007669"/>
    <property type="project" value="UniProtKB-EC"/>
</dbReference>
<keyword evidence="8" id="KW-0520">NAD</keyword>
<dbReference type="InterPro" id="IPR036638">
    <property type="entry name" value="HLH_DNA-bd_sf"/>
</dbReference>
<keyword evidence="6" id="KW-0521">NADP</keyword>
<dbReference type="Proteomes" id="UP000054495">
    <property type="component" value="Unassembled WGS sequence"/>
</dbReference>
<dbReference type="Pfam" id="PF00010">
    <property type="entry name" value="HLH"/>
    <property type="match status" value="1"/>
</dbReference>
<comment type="catalytic activity">
    <reaction evidence="2">
        <text>(6R)-NADPHX = (6S)-NADPHX</text>
        <dbReference type="Rhea" id="RHEA:32227"/>
        <dbReference type="ChEBI" id="CHEBI:64076"/>
        <dbReference type="ChEBI" id="CHEBI:64077"/>
        <dbReference type="EC" id="5.1.99.6"/>
    </reaction>
</comment>
<comment type="catalytic activity">
    <reaction evidence="1">
        <text>(6R)-NADHX = (6S)-NADHX</text>
        <dbReference type="Rhea" id="RHEA:32215"/>
        <dbReference type="ChEBI" id="CHEBI:64074"/>
        <dbReference type="ChEBI" id="CHEBI:64075"/>
        <dbReference type="EC" id="5.1.99.6"/>
    </reaction>
</comment>
<dbReference type="AlphaFoldDB" id="A0A0D6LBC0"/>
<dbReference type="GO" id="GO:0000166">
    <property type="term" value="F:nucleotide binding"/>
    <property type="evidence" value="ECO:0007669"/>
    <property type="project" value="UniProtKB-KW"/>
</dbReference>
<dbReference type="GO" id="GO:0005739">
    <property type="term" value="C:mitochondrion"/>
    <property type="evidence" value="ECO:0007669"/>
    <property type="project" value="TreeGrafter"/>
</dbReference>
<evidence type="ECO:0000256" key="3">
    <source>
        <dbReference type="ARBA" id="ARBA00012228"/>
    </source>
</evidence>
<dbReference type="InterPro" id="IPR036652">
    <property type="entry name" value="YjeF_N_dom_sf"/>
</dbReference>
<evidence type="ECO:0000256" key="6">
    <source>
        <dbReference type="ARBA" id="ARBA00022857"/>
    </source>
</evidence>
<dbReference type="InterPro" id="IPR011598">
    <property type="entry name" value="bHLH_dom"/>
</dbReference>
<gene>
    <name evidence="12" type="ORF">ANCCEY_13804</name>
</gene>
<dbReference type="Gene3D" id="4.10.280.10">
    <property type="entry name" value="Helix-loop-helix DNA-binding domain"/>
    <property type="match status" value="1"/>
</dbReference>
<name>A0A0D6LBC0_9BILA</name>
<dbReference type="PANTHER" id="PTHR13232">
    <property type="entry name" value="NAD(P)H-HYDRATE EPIMERASE"/>
    <property type="match status" value="1"/>
</dbReference>
<evidence type="ECO:0000256" key="2">
    <source>
        <dbReference type="ARBA" id="ARBA00000909"/>
    </source>
</evidence>
<dbReference type="PROSITE" id="PS50888">
    <property type="entry name" value="BHLH"/>
    <property type="match status" value="1"/>
</dbReference>
<keyword evidence="13" id="KW-1185">Reference proteome</keyword>
<evidence type="ECO:0000313" key="12">
    <source>
        <dbReference type="EMBL" id="EPB67106.1"/>
    </source>
</evidence>
<dbReference type="EC" id="5.1.99.6" evidence="3"/>
<evidence type="ECO:0000256" key="8">
    <source>
        <dbReference type="ARBA" id="ARBA00023027"/>
    </source>
</evidence>
<dbReference type="Pfam" id="PF03853">
    <property type="entry name" value="YjeF_N"/>
    <property type="match status" value="1"/>
</dbReference>
<evidence type="ECO:0000256" key="5">
    <source>
        <dbReference type="ARBA" id="ARBA00022741"/>
    </source>
</evidence>
<dbReference type="SUPFAM" id="SSF47459">
    <property type="entry name" value="HLH, helix-loop-helix DNA-binding domain"/>
    <property type="match status" value="1"/>
</dbReference>
<feature type="domain" description="YjeF N-terminal" evidence="11">
    <location>
        <begin position="45"/>
        <end position="135"/>
    </location>
</feature>
<evidence type="ECO:0000256" key="7">
    <source>
        <dbReference type="ARBA" id="ARBA00022958"/>
    </source>
</evidence>